<evidence type="ECO:0000256" key="1">
    <source>
        <dbReference type="ARBA" id="ARBA00007964"/>
    </source>
</evidence>
<dbReference type="InterPro" id="IPR050812">
    <property type="entry name" value="Preph/Arog_dehydrog"/>
</dbReference>
<organism evidence="4 5">
    <name type="scientific">Gloeothece verrucosa (strain PCC 7822)</name>
    <name type="common">Cyanothece sp. (strain PCC 7822)</name>
    <dbReference type="NCBI Taxonomy" id="497965"/>
    <lineage>
        <taxon>Bacteria</taxon>
        <taxon>Bacillati</taxon>
        <taxon>Cyanobacteriota</taxon>
        <taxon>Cyanophyceae</taxon>
        <taxon>Oscillatoriophycideae</taxon>
        <taxon>Chroococcales</taxon>
        <taxon>Aphanothecaceae</taxon>
        <taxon>Gloeothece</taxon>
        <taxon>Gloeothece verrucosa</taxon>
    </lineage>
</organism>
<keyword evidence="5" id="KW-1185">Reference proteome</keyword>
<dbReference type="RefSeq" id="WP_013323372.1">
    <property type="nucleotide sequence ID" value="NC_014501.1"/>
</dbReference>
<keyword evidence="2" id="KW-0560">Oxidoreductase</keyword>
<accession>E0UDJ0</accession>
<reference evidence="5" key="1">
    <citation type="journal article" date="2011" name="MBio">
        <title>Novel metabolic attributes of the genus Cyanothece, comprising a group of unicellular nitrogen-fixing Cyanobacteria.</title>
        <authorList>
            <person name="Bandyopadhyay A."/>
            <person name="Elvitigala T."/>
            <person name="Welsh E."/>
            <person name="Stockel J."/>
            <person name="Liberton M."/>
            <person name="Min H."/>
            <person name="Sherman L.A."/>
            <person name="Pakrasi H.B."/>
        </authorList>
    </citation>
    <scope>NUCLEOTIDE SEQUENCE [LARGE SCALE GENOMIC DNA]</scope>
    <source>
        <strain evidence="5">PCC 7822</strain>
    </source>
</reference>
<evidence type="ECO:0000259" key="3">
    <source>
        <dbReference type="PROSITE" id="PS51176"/>
    </source>
</evidence>
<dbReference type="PANTHER" id="PTHR21363">
    <property type="entry name" value="PREPHENATE DEHYDROGENASE"/>
    <property type="match status" value="1"/>
</dbReference>
<dbReference type="InterPro" id="IPR046826">
    <property type="entry name" value="PDH_N"/>
</dbReference>
<dbReference type="SUPFAM" id="SSF48179">
    <property type="entry name" value="6-phosphogluconate dehydrogenase C-terminal domain-like"/>
    <property type="match status" value="1"/>
</dbReference>
<dbReference type="GO" id="GO:0008977">
    <property type="term" value="F:prephenate dehydrogenase (NAD+) activity"/>
    <property type="evidence" value="ECO:0007669"/>
    <property type="project" value="InterPro"/>
</dbReference>
<dbReference type="Gene3D" id="3.40.50.720">
    <property type="entry name" value="NAD(P)-binding Rossmann-like Domain"/>
    <property type="match status" value="1"/>
</dbReference>
<name>E0UDJ0_GLOV7</name>
<dbReference type="EMBL" id="CP002198">
    <property type="protein sequence ID" value="ADN15303.1"/>
    <property type="molecule type" value="Genomic_DNA"/>
</dbReference>
<dbReference type="InterPro" id="IPR046825">
    <property type="entry name" value="PDH_C"/>
</dbReference>
<dbReference type="Gene3D" id="1.10.3660.10">
    <property type="entry name" value="6-phosphogluconate dehydrogenase C-terminal like domain"/>
    <property type="match status" value="1"/>
</dbReference>
<evidence type="ECO:0000256" key="2">
    <source>
        <dbReference type="ARBA" id="ARBA00023002"/>
    </source>
</evidence>
<dbReference type="GO" id="GO:0070403">
    <property type="term" value="F:NAD+ binding"/>
    <property type="evidence" value="ECO:0007669"/>
    <property type="project" value="InterPro"/>
</dbReference>
<dbReference type="FunFam" id="3.40.50.720:FF:000208">
    <property type="entry name" value="Prephenate dehydrogenase"/>
    <property type="match status" value="1"/>
</dbReference>
<dbReference type="AlphaFoldDB" id="E0UDJ0"/>
<dbReference type="KEGG" id="cyj:Cyan7822_3353"/>
<dbReference type="InterPro" id="IPR036291">
    <property type="entry name" value="NAD(P)-bd_dom_sf"/>
</dbReference>
<feature type="domain" description="Prephenate/arogenate dehydrogenase" evidence="3">
    <location>
        <begin position="2"/>
        <end position="283"/>
    </location>
</feature>
<dbReference type="OrthoDB" id="9802008at2"/>
<dbReference type="GO" id="GO:0004665">
    <property type="term" value="F:prephenate dehydrogenase (NADP+) activity"/>
    <property type="evidence" value="ECO:0007669"/>
    <property type="project" value="InterPro"/>
</dbReference>
<dbReference type="InterPro" id="IPR003099">
    <property type="entry name" value="Prephen_DH"/>
</dbReference>
<dbReference type="InterPro" id="IPR008927">
    <property type="entry name" value="6-PGluconate_DH-like_C_sf"/>
</dbReference>
<dbReference type="Proteomes" id="UP000008206">
    <property type="component" value="Chromosome"/>
</dbReference>
<dbReference type="GO" id="GO:0006571">
    <property type="term" value="P:tyrosine biosynthetic process"/>
    <property type="evidence" value="ECO:0007669"/>
    <property type="project" value="InterPro"/>
</dbReference>
<dbReference type="eggNOG" id="COG0287">
    <property type="taxonomic scope" value="Bacteria"/>
</dbReference>
<comment type="similarity">
    <text evidence="1">Belongs to the prephenate/arogenate dehydrogenase family.</text>
</comment>
<dbReference type="PANTHER" id="PTHR21363:SF0">
    <property type="entry name" value="PREPHENATE DEHYDROGENASE [NADP(+)]"/>
    <property type="match status" value="1"/>
</dbReference>
<dbReference type="Pfam" id="PF02153">
    <property type="entry name" value="PDH_N"/>
    <property type="match status" value="1"/>
</dbReference>
<dbReference type="STRING" id="497965.Cyan7822_3353"/>
<dbReference type="PROSITE" id="PS51176">
    <property type="entry name" value="PDH_ADH"/>
    <property type="match status" value="1"/>
</dbReference>
<sequence length="283" mass="31227">MTKIGIVGLGLIGGSLGLDLRASGLEIFGVSRNPKTCEIAMELEAVNHADVSLEILSQTEIIFICTPIDKIIPTVERLTLELNLNPETIITDVGSVKAPIVERCSQLWPNFVGGHPMAGTAEQGIYAAQKNLFVNRPYVLTSVETTPEKSVEKLREIVQKLGALLYDQCSPIEHDQAVAWISHLPVMVSASLIDACIHESDSNIQELAQKLASSGFRDTSRVGGGNPELGLMMAHYNREALLVSLSQYRQSLEQVIDLIENENWERLEEFLEKTQQLRGRFCS</sequence>
<protein>
    <submittedName>
        <fullName evidence="4">Prephenate dehydrogenase</fullName>
    </submittedName>
</protein>
<evidence type="ECO:0000313" key="4">
    <source>
        <dbReference type="EMBL" id="ADN15303.1"/>
    </source>
</evidence>
<evidence type="ECO:0000313" key="5">
    <source>
        <dbReference type="Proteomes" id="UP000008206"/>
    </source>
</evidence>
<dbReference type="NCBIfam" id="NF005650">
    <property type="entry name" value="PRK07417.1"/>
    <property type="match status" value="1"/>
</dbReference>
<dbReference type="Pfam" id="PF20463">
    <property type="entry name" value="PDH_C"/>
    <property type="match status" value="1"/>
</dbReference>
<dbReference type="SUPFAM" id="SSF51735">
    <property type="entry name" value="NAD(P)-binding Rossmann-fold domains"/>
    <property type="match status" value="1"/>
</dbReference>
<proteinExistence type="inferred from homology"/>
<dbReference type="HOGENOM" id="CLU_055968_2_0_3"/>
<gene>
    <name evidence="4" type="ordered locus">Cyan7822_3353</name>
</gene>